<dbReference type="Gene3D" id="3.40.50.10090">
    <property type="match status" value="1"/>
</dbReference>
<reference evidence="2 3" key="1">
    <citation type="submission" date="2023-08" db="EMBL/GenBank/DDBJ databases">
        <authorList>
            <person name="Park J.-S."/>
        </authorList>
    </citation>
    <scope>NUCLEOTIDE SEQUENCE [LARGE SCALE GENOMIC DNA]</scope>
    <source>
        <strain evidence="2 3">2205BS29-5</strain>
    </source>
</reference>
<dbReference type="InterPro" id="IPR036108">
    <property type="entry name" value="4pyrrol_syn_uPrphyn_synt_sf"/>
</dbReference>
<evidence type="ECO:0000259" key="1">
    <source>
        <dbReference type="Pfam" id="PF02602"/>
    </source>
</evidence>
<organism evidence="2 3">
    <name type="scientific">Paracoccus spongiarum</name>
    <dbReference type="NCBI Taxonomy" id="3064387"/>
    <lineage>
        <taxon>Bacteria</taxon>
        <taxon>Pseudomonadati</taxon>
        <taxon>Pseudomonadota</taxon>
        <taxon>Alphaproteobacteria</taxon>
        <taxon>Rhodobacterales</taxon>
        <taxon>Paracoccaceae</taxon>
        <taxon>Paracoccus</taxon>
    </lineage>
</organism>
<keyword evidence="3" id="KW-1185">Reference proteome</keyword>
<gene>
    <name evidence="2" type="ORF">Q5Y72_10230</name>
</gene>
<proteinExistence type="predicted"/>
<sequence>MDRRAAPTLLLTRPEPDSGRLAALLPGMAALVSPILRIVPVAHDRARLDAAEGLVFTSGHAVAAAGAGRGRPAFCVGPRTAQLAGAAGFRVIEGPGDAEGLRDLVAGSALRLLHPHGRHLARDLPVEGVVVYDQIPQDLSPAALRLLAGAAPVVLPVMSPRSATLLAGMAGAARAPLWLAAISPAALEGWTGRQDRRTVAAAPRIEALAAAIGAMCGVEQS</sequence>
<accession>A0ABT9JCC8</accession>
<dbReference type="Proteomes" id="UP001224997">
    <property type="component" value="Unassembled WGS sequence"/>
</dbReference>
<dbReference type="Pfam" id="PF02602">
    <property type="entry name" value="HEM4"/>
    <property type="match status" value="1"/>
</dbReference>
<dbReference type="RefSeq" id="WP_305963318.1">
    <property type="nucleotide sequence ID" value="NZ_JAVAMQ010000008.1"/>
</dbReference>
<protein>
    <submittedName>
        <fullName evidence="2">Uroporphyrinogen-III synthase</fullName>
        <ecNumber evidence="2">4.2.1.75</ecNumber>
    </submittedName>
</protein>
<dbReference type="CDD" id="cd06578">
    <property type="entry name" value="HemD"/>
    <property type="match status" value="1"/>
</dbReference>
<feature type="domain" description="Tetrapyrrole biosynthesis uroporphyrinogen III synthase" evidence="1">
    <location>
        <begin position="27"/>
        <end position="209"/>
    </location>
</feature>
<dbReference type="EC" id="4.2.1.75" evidence="2"/>
<evidence type="ECO:0000313" key="2">
    <source>
        <dbReference type="EMBL" id="MDP5307467.1"/>
    </source>
</evidence>
<dbReference type="InterPro" id="IPR003754">
    <property type="entry name" value="4pyrrol_synth_uPrphyn_synth"/>
</dbReference>
<dbReference type="EMBL" id="JAVAMQ010000008">
    <property type="protein sequence ID" value="MDP5307467.1"/>
    <property type="molecule type" value="Genomic_DNA"/>
</dbReference>
<keyword evidence="2" id="KW-0456">Lyase</keyword>
<name>A0ABT9JCC8_9RHOB</name>
<dbReference type="GO" id="GO:0004852">
    <property type="term" value="F:uroporphyrinogen-III synthase activity"/>
    <property type="evidence" value="ECO:0007669"/>
    <property type="project" value="UniProtKB-EC"/>
</dbReference>
<dbReference type="SUPFAM" id="SSF69618">
    <property type="entry name" value="HemD-like"/>
    <property type="match status" value="1"/>
</dbReference>
<evidence type="ECO:0000313" key="3">
    <source>
        <dbReference type="Proteomes" id="UP001224997"/>
    </source>
</evidence>
<comment type="caution">
    <text evidence="2">The sequence shown here is derived from an EMBL/GenBank/DDBJ whole genome shotgun (WGS) entry which is preliminary data.</text>
</comment>